<dbReference type="Proteomes" id="UP001633002">
    <property type="component" value="Unassembled WGS sequence"/>
</dbReference>
<proteinExistence type="inferred from homology"/>
<evidence type="ECO:0000313" key="6">
    <source>
        <dbReference type="EMBL" id="KAL3702015.1"/>
    </source>
</evidence>
<keyword evidence="5" id="KW-0378">Hydrolase</keyword>
<gene>
    <name evidence="6" type="ORF">R1sor_020037</name>
</gene>
<protein>
    <recommendedName>
        <fullName evidence="2 5">D-aminoacyl-tRNA deacylase</fullName>
        <ecNumber evidence="2 5">3.1.1.96</ecNumber>
    </recommendedName>
</protein>
<comment type="similarity">
    <text evidence="1 5">Belongs to the DTD family.</text>
</comment>
<dbReference type="Gene3D" id="3.50.80.10">
    <property type="entry name" value="D-tyrosyl-tRNA(Tyr) deacylase"/>
    <property type="match status" value="1"/>
</dbReference>
<dbReference type="InterPro" id="IPR003732">
    <property type="entry name" value="Daa-tRNA_deacyls_DTD"/>
</dbReference>
<sequence length="235" mass="26069">MRAVLQRVISARVEVEGRIVSQIGPGLLVLVGLLESDTDKDAEYICRKILNTRIFNNEETGKPWDLNVMQKGYEVLLVSQFTLYGMLKGNKLDFHVAMAPERAKPFYESFVQRVSKAYSPDAVKDGLFGAMMQVHLVNDGPVTIQLDSRKETSAELKQSGKGSVSGGARFRALGRDLVKQHVNTFSSRSSSGALRTVPVLAVCRFRAAKAPFRTDFQLRFPALNCAFGFLACSFR</sequence>
<comment type="catalytic activity">
    <reaction evidence="4">
        <text>a D-aminoacyl-tRNA + H2O = a tRNA + a D-alpha-amino acid + H(+)</text>
        <dbReference type="Rhea" id="RHEA:13953"/>
        <dbReference type="Rhea" id="RHEA-COMP:10123"/>
        <dbReference type="Rhea" id="RHEA-COMP:10124"/>
        <dbReference type="ChEBI" id="CHEBI:15377"/>
        <dbReference type="ChEBI" id="CHEBI:15378"/>
        <dbReference type="ChEBI" id="CHEBI:59871"/>
        <dbReference type="ChEBI" id="CHEBI:78442"/>
        <dbReference type="ChEBI" id="CHEBI:79333"/>
        <dbReference type="EC" id="3.1.1.96"/>
    </reaction>
</comment>
<dbReference type="PANTHER" id="PTHR10472">
    <property type="entry name" value="D-TYROSYL-TRNA TYR DEACYLASE"/>
    <property type="match status" value="1"/>
</dbReference>
<comment type="caution">
    <text evidence="6">The sequence shown here is derived from an EMBL/GenBank/DDBJ whole genome shotgun (WGS) entry which is preliminary data.</text>
</comment>
<reference evidence="6 7" key="1">
    <citation type="submission" date="2024-09" db="EMBL/GenBank/DDBJ databases">
        <title>Chromosome-scale assembly of Riccia sorocarpa.</title>
        <authorList>
            <person name="Paukszto L."/>
        </authorList>
    </citation>
    <scope>NUCLEOTIDE SEQUENCE [LARGE SCALE GENOMIC DNA]</scope>
    <source>
        <strain evidence="6">LP-2024</strain>
        <tissue evidence="6">Aerial parts of the thallus</tissue>
    </source>
</reference>
<dbReference type="NCBIfam" id="TIGR00256">
    <property type="entry name" value="D-aminoacyl-tRNA deacylase"/>
    <property type="match status" value="1"/>
</dbReference>
<dbReference type="FunFam" id="3.50.80.10:FF:000001">
    <property type="entry name" value="D-aminoacyl-tRNA deacylase"/>
    <property type="match status" value="1"/>
</dbReference>
<evidence type="ECO:0000313" key="7">
    <source>
        <dbReference type="Proteomes" id="UP001633002"/>
    </source>
</evidence>
<evidence type="ECO:0000256" key="3">
    <source>
        <dbReference type="ARBA" id="ARBA00047676"/>
    </source>
</evidence>
<organism evidence="6 7">
    <name type="scientific">Riccia sorocarpa</name>
    <dbReference type="NCBI Taxonomy" id="122646"/>
    <lineage>
        <taxon>Eukaryota</taxon>
        <taxon>Viridiplantae</taxon>
        <taxon>Streptophyta</taxon>
        <taxon>Embryophyta</taxon>
        <taxon>Marchantiophyta</taxon>
        <taxon>Marchantiopsida</taxon>
        <taxon>Marchantiidae</taxon>
        <taxon>Marchantiales</taxon>
        <taxon>Ricciaceae</taxon>
        <taxon>Riccia</taxon>
    </lineage>
</organism>
<dbReference type="Pfam" id="PF02580">
    <property type="entry name" value="Tyr_Deacylase"/>
    <property type="match status" value="1"/>
</dbReference>
<evidence type="ECO:0000256" key="1">
    <source>
        <dbReference type="ARBA" id="ARBA00009673"/>
    </source>
</evidence>
<dbReference type="EMBL" id="JBJQOH010000001">
    <property type="protein sequence ID" value="KAL3702015.1"/>
    <property type="molecule type" value="Genomic_DNA"/>
</dbReference>
<comment type="subcellular location">
    <subcellularLocation>
        <location evidence="5">Cytoplasm</location>
    </subcellularLocation>
</comment>
<dbReference type="GO" id="GO:0051499">
    <property type="term" value="F:D-aminoacyl-tRNA deacylase activity"/>
    <property type="evidence" value="ECO:0007669"/>
    <property type="project" value="UniProtKB-EC"/>
</dbReference>
<dbReference type="EC" id="3.1.1.96" evidence="2 5"/>
<comment type="catalytic activity">
    <reaction evidence="3">
        <text>glycyl-tRNA(Ala) + H2O = tRNA(Ala) + glycine + H(+)</text>
        <dbReference type="Rhea" id="RHEA:53744"/>
        <dbReference type="Rhea" id="RHEA-COMP:9657"/>
        <dbReference type="Rhea" id="RHEA-COMP:13640"/>
        <dbReference type="ChEBI" id="CHEBI:15377"/>
        <dbReference type="ChEBI" id="CHEBI:15378"/>
        <dbReference type="ChEBI" id="CHEBI:57305"/>
        <dbReference type="ChEBI" id="CHEBI:78442"/>
        <dbReference type="ChEBI" id="CHEBI:78522"/>
        <dbReference type="EC" id="3.1.1.96"/>
    </reaction>
</comment>
<keyword evidence="5" id="KW-0694">RNA-binding</keyword>
<dbReference type="HAMAP" id="MF_00518">
    <property type="entry name" value="Deacylase_Dtd"/>
    <property type="match status" value="1"/>
</dbReference>
<keyword evidence="5" id="KW-0820">tRNA-binding</keyword>
<dbReference type="SUPFAM" id="SSF69500">
    <property type="entry name" value="DTD-like"/>
    <property type="match status" value="1"/>
</dbReference>
<evidence type="ECO:0000256" key="2">
    <source>
        <dbReference type="ARBA" id="ARBA00013056"/>
    </source>
</evidence>
<evidence type="ECO:0000256" key="4">
    <source>
        <dbReference type="ARBA" id="ARBA00048018"/>
    </source>
</evidence>
<keyword evidence="5" id="KW-0963">Cytoplasm</keyword>
<dbReference type="InterPro" id="IPR023509">
    <property type="entry name" value="DTD-like_sf"/>
</dbReference>
<name>A0ABD3IE57_9MARC</name>
<evidence type="ECO:0000256" key="5">
    <source>
        <dbReference type="RuleBase" id="RU003470"/>
    </source>
</evidence>
<dbReference type="GO" id="GO:0000049">
    <property type="term" value="F:tRNA binding"/>
    <property type="evidence" value="ECO:0007669"/>
    <property type="project" value="UniProtKB-KW"/>
</dbReference>
<dbReference type="AlphaFoldDB" id="A0ABD3IE57"/>
<dbReference type="PANTHER" id="PTHR10472:SF5">
    <property type="entry name" value="D-AMINOACYL-TRNA DEACYLASE 1"/>
    <property type="match status" value="1"/>
</dbReference>
<dbReference type="GO" id="GO:0005737">
    <property type="term" value="C:cytoplasm"/>
    <property type="evidence" value="ECO:0007669"/>
    <property type="project" value="UniProtKB-SubCell"/>
</dbReference>
<accession>A0ABD3IE57</accession>
<keyword evidence="7" id="KW-1185">Reference proteome</keyword>